<dbReference type="SUPFAM" id="SSF56935">
    <property type="entry name" value="Porins"/>
    <property type="match status" value="1"/>
</dbReference>
<comment type="similarity">
    <text evidence="8 9">Belongs to the TonB-dependent receptor family.</text>
</comment>
<evidence type="ECO:0000313" key="13">
    <source>
        <dbReference type="EMBL" id="MDT0556884.1"/>
    </source>
</evidence>
<evidence type="ECO:0000259" key="11">
    <source>
        <dbReference type="Pfam" id="PF00593"/>
    </source>
</evidence>
<feature type="signal peptide" evidence="10">
    <location>
        <begin position="1"/>
        <end position="22"/>
    </location>
</feature>
<name>A0ABU2YFB8_9FLAO</name>
<feature type="chain" id="PRO_5046904561" evidence="10">
    <location>
        <begin position="23"/>
        <end position="1046"/>
    </location>
</feature>
<feature type="domain" description="TonB-dependent receptor-like beta-barrel" evidence="11">
    <location>
        <begin position="449"/>
        <end position="900"/>
    </location>
</feature>
<dbReference type="NCBIfam" id="TIGR04056">
    <property type="entry name" value="OMP_RagA_SusC"/>
    <property type="match status" value="1"/>
</dbReference>
<evidence type="ECO:0000256" key="6">
    <source>
        <dbReference type="ARBA" id="ARBA00023136"/>
    </source>
</evidence>
<evidence type="ECO:0000256" key="3">
    <source>
        <dbReference type="ARBA" id="ARBA00022452"/>
    </source>
</evidence>
<dbReference type="InterPro" id="IPR036942">
    <property type="entry name" value="Beta-barrel_TonB_sf"/>
</dbReference>
<dbReference type="Pfam" id="PF07715">
    <property type="entry name" value="Plug"/>
    <property type="match status" value="1"/>
</dbReference>
<keyword evidence="6 8" id="KW-0472">Membrane</keyword>
<dbReference type="Pfam" id="PF00593">
    <property type="entry name" value="TonB_dep_Rec_b-barrel"/>
    <property type="match status" value="1"/>
</dbReference>
<organism evidence="13 14">
    <name type="scientific">Patiriisocius hiemis</name>
    <dbReference type="NCBI Taxonomy" id="3075604"/>
    <lineage>
        <taxon>Bacteria</taxon>
        <taxon>Pseudomonadati</taxon>
        <taxon>Bacteroidota</taxon>
        <taxon>Flavobacteriia</taxon>
        <taxon>Flavobacteriales</taxon>
        <taxon>Flavobacteriaceae</taxon>
        <taxon>Patiriisocius</taxon>
    </lineage>
</organism>
<accession>A0ABU2YFB8</accession>
<dbReference type="InterPro" id="IPR037066">
    <property type="entry name" value="Plug_dom_sf"/>
</dbReference>
<feature type="domain" description="TonB-dependent receptor plug" evidence="12">
    <location>
        <begin position="118"/>
        <end position="234"/>
    </location>
</feature>
<dbReference type="SUPFAM" id="SSF49464">
    <property type="entry name" value="Carboxypeptidase regulatory domain-like"/>
    <property type="match status" value="1"/>
</dbReference>
<keyword evidence="14" id="KW-1185">Reference proteome</keyword>
<keyword evidence="5 9" id="KW-0798">TonB box</keyword>
<evidence type="ECO:0000259" key="12">
    <source>
        <dbReference type="Pfam" id="PF07715"/>
    </source>
</evidence>
<evidence type="ECO:0000256" key="9">
    <source>
        <dbReference type="RuleBase" id="RU003357"/>
    </source>
</evidence>
<evidence type="ECO:0000256" key="2">
    <source>
        <dbReference type="ARBA" id="ARBA00022448"/>
    </source>
</evidence>
<keyword evidence="7 8" id="KW-0998">Cell outer membrane</keyword>
<gene>
    <name evidence="13" type="ORF">RM538_12770</name>
</gene>
<keyword evidence="10" id="KW-0732">Signal</keyword>
<dbReference type="InterPro" id="IPR012910">
    <property type="entry name" value="Plug_dom"/>
</dbReference>
<evidence type="ECO:0000256" key="7">
    <source>
        <dbReference type="ARBA" id="ARBA00023237"/>
    </source>
</evidence>
<evidence type="ECO:0000256" key="4">
    <source>
        <dbReference type="ARBA" id="ARBA00022692"/>
    </source>
</evidence>
<evidence type="ECO:0000313" key="14">
    <source>
        <dbReference type="Proteomes" id="UP001254488"/>
    </source>
</evidence>
<comment type="caution">
    <text evidence="13">The sequence shown here is derived from an EMBL/GenBank/DDBJ whole genome shotgun (WGS) entry which is preliminary data.</text>
</comment>
<dbReference type="InterPro" id="IPR023996">
    <property type="entry name" value="TonB-dep_OMP_SusC/RagA"/>
</dbReference>
<dbReference type="Gene3D" id="2.40.170.20">
    <property type="entry name" value="TonB-dependent receptor, beta-barrel domain"/>
    <property type="match status" value="1"/>
</dbReference>
<dbReference type="Pfam" id="PF13715">
    <property type="entry name" value="CarbopepD_reg_2"/>
    <property type="match status" value="1"/>
</dbReference>
<dbReference type="Gene3D" id="2.60.40.1120">
    <property type="entry name" value="Carboxypeptidase-like, regulatory domain"/>
    <property type="match status" value="1"/>
</dbReference>
<dbReference type="Gene3D" id="2.170.130.10">
    <property type="entry name" value="TonB-dependent receptor, plug domain"/>
    <property type="match status" value="1"/>
</dbReference>
<evidence type="ECO:0000256" key="5">
    <source>
        <dbReference type="ARBA" id="ARBA00023077"/>
    </source>
</evidence>
<protein>
    <submittedName>
        <fullName evidence="13">SusC/RagA family TonB-linked outer membrane protein</fullName>
    </submittedName>
</protein>
<dbReference type="EMBL" id="JAVRHZ010000009">
    <property type="protein sequence ID" value="MDT0556884.1"/>
    <property type="molecule type" value="Genomic_DNA"/>
</dbReference>
<proteinExistence type="inferred from homology"/>
<evidence type="ECO:0000256" key="10">
    <source>
        <dbReference type="SAM" id="SignalP"/>
    </source>
</evidence>
<comment type="subcellular location">
    <subcellularLocation>
        <location evidence="1 8">Cell outer membrane</location>
        <topology evidence="1 8">Multi-pass membrane protein</topology>
    </subcellularLocation>
</comment>
<sequence length="1046" mass="113181">MKTKLRWIFSFALLLTSFIVVAQVKTVTGNVTDNNGIPLPGVNILIKNTTTGTQSDFDGNYTIQASNGEILVFSYVGFKSQEVTVTDSTSSVNVIMNEDASELDEVLVTALGIKKEKKALGYAVTALDADDLQQRANGDITKILRGKAAGVDVINASGLSGAGSSILIRGLSTTGDNQPLYVVDGVRFNSNTNGTGFSGTSRSLDIDPNNIESVNVLRGLNATTLYGADGKNGVIVITTKAGKIGGNFNKKNEISVTVSTFVNDIASLPDYTNQRGQGYYDAYYNFFGNWGATFGRPNFGNIDSQGQVSHPYALNSPIFVDGFPDQADTRVDYRDYQSQENFFNTGIVKNVNLSASGGSENFGYNISYSNLDDEGFLPGNKLDRDAIAIGGNAKFSNNFSVSSTLNYVNTNFRSPFTGPIFTGLLNTPKSIDLEGFPSQHPLTGEEINFQNDGGASNPYWYLNNSGIEEEVNRAFGQISATYEINKKLSATYRYGIDVSIEQRKSFVNRGSTGGAEVTGALTTSTRRQTVTNHTLLLNYDNRFFDEKFGLSANIGGDVFSEEQVLDGANSTQQTVFGQFTHNFFTSSQGFNSRTRLNRPGVFAQATFDYDNIVYITANGRNDWTSNFNNNSQFYPGVGISFLPTSAFEGLKGNALNYLKLRAGYGTSAEFSVPGGGAYPTSQTVLSNSNSFVTANGDVVVTDAINNDLANENIGPSIIEELEFGIETKFINNRVTLDASYYTRTTSDLIFFTSFDPSTGYTGGPQNINEFKSDGIELNLNVKVFDTEKFSWDIGGNFTKTESEVTELDVDQFQFSSAFGGQLGNYLIEGQPVGIILGSIVQRDENGNLLNNGREYSIDPEAAILGDPTPDWTASAFTAINYKNLSLTANVQYRKGGTIYSSTARSLLGRGLTTDTDGLQNAGFILPGINTDTDMPNDIVISTGDAYFNLYNNGPDEFGIFDGTTIRLQEIALTYRFSDKTLERTPFGNMSISLVGENLYYKAINVPDGINLDTNSIGTGVNSNGAGIELGVSPSSRRIGVSIKTSF</sequence>
<evidence type="ECO:0000256" key="8">
    <source>
        <dbReference type="PROSITE-ProRule" id="PRU01360"/>
    </source>
</evidence>
<dbReference type="InterPro" id="IPR000531">
    <property type="entry name" value="Beta-barrel_TonB"/>
</dbReference>
<dbReference type="PROSITE" id="PS52016">
    <property type="entry name" value="TONB_DEPENDENT_REC_3"/>
    <property type="match status" value="1"/>
</dbReference>
<keyword evidence="4 8" id="KW-0812">Transmembrane</keyword>
<dbReference type="RefSeq" id="WP_311333830.1">
    <property type="nucleotide sequence ID" value="NZ_JAVRHZ010000009.1"/>
</dbReference>
<keyword evidence="2 8" id="KW-0813">Transport</keyword>
<dbReference type="InterPro" id="IPR039426">
    <property type="entry name" value="TonB-dep_rcpt-like"/>
</dbReference>
<evidence type="ECO:0000256" key="1">
    <source>
        <dbReference type="ARBA" id="ARBA00004571"/>
    </source>
</evidence>
<dbReference type="Proteomes" id="UP001254488">
    <property type="component" value="Unassembled WGS sequence"/>
</dbReference>
<dbReference type="InterPro" id="IPR008969">
    <property type="entry name" value="CarboxyPept-like_regulatory"/>
</dbReference>
<keyword evidence="3 8" id="KW-1134">Transmembrane beta strand</keyword>
<reference evidence="13 14" key="1">
    <citation type="submission" date="2023-09" db="EMBL/GenBank/DDBJ databases">
        <authorList>
            <person name="Rey-Velasco X."/>
        </authorList>
    </citation>
    <scope>NUCLEOTIDE SEQUENCE [LARGE SCALE GENOMIC DNA]</scope>
    <source>
        <strain evidence="13 14">W242</strain>
    </source>
</reference>